<feature type="transmembrane region" description="Helical" evidence="1">
    <location>
        <begin position="186"/>
        <end position="204"/>
    </location>
</feature>
<comment type="caution">
    <text evidence="2">The sequence shown here is derived from an EMBL/GenBank/DDBJ whole genome shotgun (WGS) entry which is preliminary data.</text>
</comment>
<feature type="transmembrane region" description="Helical" evidence="1">
    <location>
        <begin position="80"/>
        <end position="108"/>
    </location>
</feature>
<gene>
    <name evidence="2" type="ORF">GCM10025881_07910</name>
</gene>
<evidence type="ECO:0000313" key="3">
    <source>
        <dbReference type="Proteomes" id="UP001157034"/>
    </source>
</evidence>
<evidence type="ECO:0000256" key="1">
    <source>
        <dbReference type="SAM" id="Phobius"/>
    </source>
</evidence>
<keyword evidence="1" id="KW-1133">Transmembrane helix</keyword>
<sequence>MTSQLTWRRLAAVGILLGLASLIATTLLQWMLQAGASSPTSAAHDEPSLWLLCGLLAVFGPLAWAAGVAVLTMQVRERGWVLTTIGGAVTALGFGIGAAHLSLFFGLFADLAGPGVGDGAATAVMRADDGDPLTAILLIGFLVGFSLGPIILMIGLRRAHRVAIWVPVAALIAAVANFVGGPIAGAVQLAALLATFLPAVLMLLRREDRAVPTASV</sequence>
<feature type="transmembrane region" description="Helical" evidence="1">
    <location>
        <begin position="162"/>
        <end position="180"/>
    </location>
</feature>
<evidence type="ECO:0008006" key="4">
    <source>
        <dbReference type="Google" id="ProtNLM"/>
    </source>
</evidence>
<accession>A0ABQ6K208</accession>
<dbReference type="Proteomes" id="UP001157034">
    <property type="component" value="Unassembled WGS sequence"/>
</dbReference>
<dbReference type="EMBL" id="BSVB01000001">
    <property type="protein sequence ID" value="GMA93967.1"/>
    <property type="molecule type" value="Genomic_DNA"/>
</dbReference>
<keyword evidence="1" id="KW-0812">Transmembrane</keyword>
<organism evidence="2 3">
    <name type="scientific">Pseudolysinimonas kribbensis</name>
    <dbReference type="NCBI Taxonomy" id="433641"/>
    <lineage>
        <taxon>Bacteria</taxon>
        <taxon>Bacillati</taxon>
        <taxon>Actinomycetota</taxon>
        <taxon>Actinomycetes</taxon>
        <taxon>Micrococcales</taxon>
        <taxon>Microbacteriaceae</taxon>
        <taxon>Pseudolysinimonas</taxon>
    </lineage>
</organism>
<keyword evidence="3" id="KW-1185">Reference proteome</keyword>
<keyword evidence="1" id="KW-0472">Membrane</keyword>
<evidence type="ECO:0000313" key="2">
    <source>
        <dbReference type="EMBL" id="GMA93967.1"/>
    </source>
</evidence>
<feature type="transmembrane region" description="Helical" evidence="1">
    <location>
        <begin position="135"/>
        <end position="155"/>
    </location>
</feature>
<reference evidence="3" key="1">
    <citation type="journal article" date="2019" name="Int. J. Syst. Evol. Microbiol.">
        <title>The Global Catalogue of Microorganisms (GCM) 10K type strain sequencing project: providing services to taxonomists for standard genome sequencing and annotation.</title>
        <authorList>
            <consortium name="The Broad Institute Genomics Platform"/>
            <consortium name="The Broad Institute Genome Sequencing Center for Infectious Disease"/>
            <person name="Wu L."/>
            <person name="Ma J."/>
        </authorList>
    </citation>
    <scope>NUCLEOTIDE SEQUENCE [LARGE SCALE GENOMIC DNA]</scope>
    <source>
        <strain evidence="3">NBRC 108894</strain>
    </source>
</reference>
<feature type="transmembrane region" description="Helical" evidence="1">
    <location>
        <begin position="49"/>
        <end position="73"/>
    </location>
</feature>
<name>A0ABQ6K208_9MICO</name>
<dbReference type="RefSeq" id="WP_284252988.1">
    <property type="nucleotide sequence ID" value="NZ_BAAAQO010000003.1"/>
</dbReference>
<proteinExistence type="predicted"/>
<protein>
    <recommendedName>
        <fullName evidence="4">DUF4386 family protein</fullName>
    </recommendedName>
</protein>